<dbReference type="AlphaFoldDB" id="A0A9N9P087"/>
<dbReference type="EMBL" id="CAJVPV010050203">
    <property type="protein sequence ID" value="CAG8777403.1"/>
    <property type="molecule type" value="Genomic_DNA"/>
</dbReference>
<sequence length="248" mass="29251">CEKEKRGDYMTNLAELCETFYKKITTHKEAVQFVGVMITFSFAHLAILSERHSHQLEIYEGWGNQYKKQLLEKILAYKAYFIDIYPKWQDWRKDQINTKVGIDPRKRESIIGEVLDTLTKSRSVTYSSPRKSHDNTEFKLDRFKSVCTKVKIRFYNEINAKFMNLYMHTFALDKFYPEKHEEPPKAPNSNVATVWLGTYGRDTFPDGVHDVKDIEEEYRLSDDLPGVITGVNIQEYNVLNALRFFYKD</sequence>
<keyword evidence="1" id="KW-0812">Transmembrane</keyword>
<proteinExistence type="predicted"/>
<feature type="non-terminal residue" evidence="2">
    <location>
        <position position="248"/>
    </location>
</feature>
<feature type="transmembrane region" description="Helical" evidence="1">
    <location>
        <begin position="30"/>
        <end position="48"/>
    </location>
</feature>
<dbReference type="OrthoDB" id="2391941at2759"/>
<accession>A0A9N9P087</accession>
<organism evidence="2 3">
    <name type="scientific">Acaulospora morrowiae</name>
    <dbReference type="NCBI Taxonomy" id="94023"/>
    <lineage>
        <taxon>Eukaryota</taxon>
        <taxon>Fungi</taxon>
        <taxon>Fungi incertae sedis</taxon>
        <taxon>Mucoromycota</taxon>
        <taxon>Glomeromycotina</taxon>
        <taxon>Glomeromycetes</taxon>
        <taxon>Diversisporales</taxon>
        <taxon>Acaulosporaceae</taxon>
        <taxon>Acaulospora</taxon>
    </lineage>
</organism>
<gene>
    <name evidence="2" type="ORF">AMORRO_LOCUS17034</name>
</gene>
<dbReference type="Proteomes" id="UP000789342">
    <property type="component" value="Unassembled WGS sequence"/>
</dbReference>
<keyword evidence="1" id="KW-0472">Membrane</keyword>
<feature type="non-terminal residue" evidence="2">
    <location>
        <position position="1"/>
    </location>
</feature>
<evidence type="ECO:0000256" key="1">
    <source>
        <dbReference type="SAM" id="Phobius"/>
    </source>
</evidence>
<protein>
    <submittedName>
        <fullName evidence="2">1983_t:CDS:1</fullName>
    </submittedName>
</protein>
<evidence type="ECO:0000313" key="2">
    <source>
        <dbReference type="EMBL" id="CAG8777403.1"/>
    </source>
</evidence>
<keyword evidence="3" id="KW-1185">Reference proteome</keyword>
<name>A0A9N9P087_9GLOM</name>
<reference evidence="2" key="1">
    <citation type="submission" date="2021-06" db="EMBL/GenBank/DDBJ databases">
        <authorList>
            <person name="Kallberg Y."/>
            <person name="Tangrot J."/>
            <person name="Rosling A."/>
        </authorList>
    </citation>
    <scope>NUCLEOTIDE SEQUENCE</scope>
    <source>
        <strain evidence="2">CL551</strain>
    </source>
</reference>
<comment type="caution">
    <text evidence="2">The sequence shown here is derived from an EMBL/GenBank/DDBJ whole genome shotgun (WGS) entry which is preliminary data.</text>
</comment>
<keyword evidence="1" id="KW-1133">Transmembrane helix</keyword>
<evidence type="ECO:0000313" key="3">
    <source>
        <dbReference type="Proteomes" id="UP000789342"/>
    </source>
</evidence>